<dbReference type="AlphaFoldDB" id="A0A7S3JWQ3"/>
<accession>A0A7S3JWQ3</accession>
<dbReference type="SUPFAM" id="SSF101898">
    <property type="entry name" value="NHL repeat"/>
    <property type="match status" value="1"/>
</dbReference>
<keyword evidence="1" id="KW-1133">Transmembrane helix</keyword>
<dbReference type="EMBL" id="HBIJ01008925">
    <property type="protein sequence ID" value="CAE0365541.1"/>
    <property type="molecule type" value="Transcribed_RNA"/>
</dbReference>
<protein>
    <submittedName>
        <fullName evidence="2">Uncharacterized protein</fullName>
    </submittedName>
</protein>
<proteinExistence type="predicted"/>
<evidence type="ECO:0000313" key="2">
    <source>
        <dbReference type="EMBL" id="CAE0365541.1"/>
    </source>
</evidence>
<reference evidence="2" key="1">
    <citation type="submission" date="2021-01" db="EMBL/GenBank/DDBJ databases">
        <authorList>
            <person name="Corre E."/>
            <person name="Pelletier E."/>
            <person name="Niang G."/>
            <person name="Scheremetjew M."/>
            <person name="Finn R."/>
            <person name="Kale V."/>
            <person name="Holt S."/>
            <person name="Cochrane G."/>
            <person name="Meng A."/>
            <person name="Brown T."/>
            <person name="Cohen L."/>
        </authorList>
    </citation>
    <scope>NUCLEOTIDE SEQUENCE</scope>
    <source>
        <strain evidence="2">CCMP1510</strain>
    </source>
</reference>
<sequence length="428" mass="47209">MPYELVQQPQKVTIFLLLRIGIILSCMVQSLVLPKIEGQALLGKHKWLGGALTKDNIFFASPSHANYVLRVDPKANNVSLVGTSYEGKYKWLRAVYNEATDSVWSIPCFKDSPLRINVQNGNTKVISSYKKLESSYQNSWQWHGGAIGDDGKIYAPPANARGVLCIDPATSTVEELPIFNASNAGQKNQFYGAIAALDRRTIWGVPFASESILKIQCSSASFLPKCTTLQIPSDGTRNFLGYEHNWHGGLVCHRTGAVFCFPANADTVLRIGTNDEISLLKVPGPRGRYQWAGGVQCPASGIIYGVPSDAIDVLKINPFNLSVSRFGALFSSSDSRDKKRPRKNLFQNAVTGPDGNFYCIPCDADFILRINPKFDTTEQLLQGLLPPGKDKWQGGFFYNSILWAIPESADALLRYDISSNNLRYLGLS</sequence>
<organism evidence="2">
    <name type="scientific">Aureoumbra lagunensis</name>
    <dbReference type="NCBI Taxonomy" id="44058"/>
    <lineage>
        <taxon>Eukaryota</taxon>
        <taxon>Sar</taxon>
        <taxon>Stramenopiles</taxon>
        <taxon>Ochrophyta</taxon>
        <taxon>Pelagophyceae</taxon>
        <taxon>Pelagomonadales</taxon>
        <taxon>Aureoumbra</taxon>
    </lineage>
</organism>
<feature type="transmembrane region" description="Helical" evidence="1">
    <location>
        <begin position="12"/>
        <end position="32"/>
    </location>
</feature>
<name>A0A7S3JWQ3_9STRA</name>
<gene>
    <name evidence="2" type="ORF">ALAG00032_LOCUS6284</name>
</gene>
<keyword evidence="1" id="KW-0812">Transmembrane</keyword>
<keyword evidence="1" id="KW-0472">Membrane</keyword>
<evidence type="ECO:0000256" key="1">
    <source>
        <dbReference type="SAM" id="Phobius"/>
    </source>
</evidence>